<dbReference type="Proteomes" id="UP000704960">
    <property type="component" value="Unassembled WGS sequence"/>
</dbReference>
<accession>A0A932YY62</accession>
<dbReference type="InterPro" id="IPR000944">
    <property type="entry name" value="Tscrpt_reg_Rrf2"/>
</dbReference>
<dbReference type="GO" id="GO:0003700">
    <property type="term" value="F:DNA-binding transcription factor activity"/>
    <property type="evidence" value="ECO:0007669"/>
    <property type="project" value="TreeGrafter"/>
</dbReference>
<dbReference type="AlphaFoldDB" id="A0A932YY62"/>
<evidence type="ECO:0000313" key="1">
    <source>
        <dbReference type="EMBL" id="MBI4132383.1"/>
    </source>
</evidence>
<organism evidence="1 2">
    <name type="scientific">Candidatus Sungiibacteriota bacterium</name>
    <dbReference type="NCBI Taxonomy" id="2750080"/>
    <lineage>
        <taxon>Bacteria</taxon>
        <taxon>Candidatus Sungiibacteriota</taxon>
    </lineage>
</organism>
<comment type="caution">
    <text evidence="1">The sequence shown here is derived from an EMBL/GenBank/DDBJ whole genome shotgun (WGS) entry which is preliminary data.</text>
</comment>
<evidence type="ECO:0000313" key="2">
    <source>
        <dbReference type="Proteomes" id="UP000704960"/>
    </source>
</evidence>
<proteinExistence type="predicted"/>
<dbReference type="PROSITE" id="PS51197">
    <property type="entry name" value="HTH_RRF2_2"/>
    <property type="match status" value="1"/>
</dbReference>
<name>A0A932YY62_9BACT</name>
<dbReference type="SUPFAM" id="SSF46785">
    <property type="entry name" value="Winged helix' DNA-binding domain"/>
    <property type="match status" value="1"/>
</dbReference>
<dbReference type="PANTHER" id="PTHR33221">
    <property type="entry name" value="WINGED HELIX-TURN-HELIX TRANSCRIPTIONAL REGULATOR, RRF2 FAMILY"/>
    <property type="match status" value="1"/>
</dbReference>
<sequence length="95" mass="10526">MRKRFDYAIALLGSLREQGGTFAGVGTIAEALGLPRAYLEKVAQELKQAGWLESRKGPYGGYRLSKDGGQVSVEALINFYSPIQQFCPVLREMEK</sequence>
<dbReference type="InterPro" id="IPR036388">
    <property type="entry name" value="WH-like_DNA-bd_sf"/>
</dbReference>
<dbReference type="EMBL" id="JACQMJ010000008">
    <property type="protein sequence ID" value="MBI4132383.1"/>
    <property type="molecule type" value="Genomic_DNA"/>
</dbReference>
<gene>
    <name evidence="1" type="ORF">HY474_01990</name>
</gene>
<dbReference type="Gene3D" id="1.10.10.10">
    <property type="entry name" value="Winged helix-like DNA-binding domain superfamily/Winged helix DNA-binding domain"/>
    <property type="match status" value="1"/>
</dbReference>
<protein>
    <submittedName>
        <fullName evidence="1">Rrf2 family transcriptional regulator</fullName>
    </submittedName>
</protein>
<reference evidence="1" key="1">
    <citation type="submission" date="2020-07" db="EMBL/GenBank/DDBJ databases">
        <title>Huge and variable diversity of episymbiotic CPR bacteria and DPANN archaea in groundwater ecosystems.</title>
        <authorList>
            <person name="He C.Y."/>
            <person name="Keren R."/>
            <person name="Whittaker M."/>
            <person name="Farag I.F."/>
            <person name="Doudna J."/>
            <person name="Cate J.H.D."/>
            <person name="Banfield J.F."/>
        </authorList>
    </citation>
    <scope>NUCLEOTIDE SEQUENCE</scope>
    <source>
        <strain evidence="1">NC_groundwater_1226_Ag_S-0.1um_59_124</strain>
    </source>
</reference>
<dbReference type="PANTHER" id="PTHR33221:SF15">
    <property type="entry name" value="HTH-TYPE TRANSCRIPTIONAL REGULATOR YWGB-RELATED"/>
    <property type="match status" value="1"/>
</dbReference>
<dbReference type="Pfam" id="PF02082">
    <property type="entry name" value="Rrf2"/>
    <property type="match status" value="1"/>
</dbReference>
<dbReference type="GO" id="GO:0005829">
    <property type="term" value="C:cytosol"/>
    <property type="evidence" value="ECO:0007669"/>
    <property type="project" value="TreeGrafter"/>
</dbReference>
<dbReference type="InterPro" id="IPR036390">
    <property type="entry name" value="WH_DNA-bd_sf"/>
</dbReference>